<comment type="caution">
    <text evidence="1">The sequence shown here is derived from an EMBL/GenBank/DDBJ whole genome shotgun (WGS) entry which is preliminary data.</text>
</comment>
<evidence type="ECO:0000313" key="1">
    <source>
        <dbReference type="EMBL" id="KAF5401756.1"/>
    </source>
</evidence>
<sequence>MLHLDYNTDLNAETLASMQASGLLYAYLTDVSCTNVALGVITPGDYRWLTLRTSVELYAPIDEDVQWGMQNDQGELDFANLAAYMDIKVGSQKEKSHFI</sequence>
<dbReference type="Proteomes" id="UP000748531">
    <property type="component" value="Unassembled WGS sequence"/>
</dbReference>
<dbReference type="OrthoDB" id="6319288at2759"/>
<evidence type="ECO:0000313" key="2">
    <source>
        <dbReference type="Proteomes" id="UP000748531"/>
    </source>
</evidence>
<gene>
    <name evidence="1" type="ORF">PHET_04963</name>
</gene>
<proteinExistence type="predicted"/>
<organism evidence="1 2">
    <name type="scientific">Paragonimus heterotremus</name>
    <dbReference type="NCBI Taxonomy" id="100268"/>
    <lineage>
        <taxon>Eukaryota</taxon>
        <taxon>Metazoa</taxon>
        <taxon>Spiralia</taxon>
        <taxon>Lophotrochozoa</taxon>
        <taxon>Platyhelminthes</taxon>
        <taxon>Trematoda</taxon>
        <taxon>Digenea</taxon>
        <taxon>Plagiorchiida</taxon>
        <taxon>Troglotremata</taxon>
        <taxon>Troglotrematidae</taxon>
        <taxon>Paragonimus</taxon>
    </lineage>
</organism>
<accession>A0A8J4SYP6</accession>
<name>A0A8J4SYP6_9TREM</name>
<keyword evidence="2" id="KW-1185">Reference proteome</keyword>
<dbReference type="AlphaFoldDB" id="A0A8J4SYP6"/>
<reference evidence="1" key="1">
    <citation type="submission" date="2019-05" db="EMBL/GenBank/DDBJ databases">
        <title>Annotation for the trematode Paragonimus heterotremus.</title>
        <authorList>
            <person name="Choi Y.-J."/>
        </authorList>
    </citation>
    <scope>NUCLEOTIDE SEQUENCE</scope>
    <source>
        <strain evidence="1">LC</strain>
    </source>
</reference>
<protein>
    <submittedName>
        <fullName evidence="1">Uncharacterized protein</fullName>
    </submittedName>
</protein>
<dbReference type="EMBL" id="LUCH01002260">
    <property type="protein sequence ID" value="KAF5401756.1"/>
    <property type="molecule type" value="Genomic_DNA"/>
</dbReference>